<accession>A0A3B4GUP3</accession>
<dbReference type="STRING" id="303518.ENSPNYP00000026725"/>
<organism evidence="1">
    <name type="scientific">Pundamilia nyererei</name>
    <dbReference type="NCBI Taxonomy" id="303518"/>
    <lineage>
        <taxon>Eukaryota</taxon>
        <taxon>Metazoa</taxon>
        <taxon>Chordata</taxon>
        <taxon>Craniata</taxon>
        <taxon>Vertebrata</taxon>
        <taxon>Euteleostomi</taxon>
        <taxon>Actinopterygii</taxon>
        <taxon>Neopterygii</taxon>
        <taxon>Teleostei</taxon>
        <taxon>Neoteleostei</taxon>
        <taxon>Acanthomorphata</taxon>
        <taxon>Ovalentaria</taxon>
        <taxon>Cichlomorphae</taxon>
        <taxon>Cichliformes</taxon>
        <taxon>Cichlidae</taxon>
        <taxon>African cichlids</taxon>
        <taxon>Pseudocrenilabrinae</taxon>
        <taxon>Haplochromini</taxon>
        <taxon>Pundamilia</taxon>
    </lineage>
</organism>
<dbReference type="InterPro" id="IPR033587">
    <property type="entry name" value="M1AP"/>
</dbReference>
<proteinExistence type="predicted"/>
<protein>
    <submittedName>
        <fullName evidence="1">Meiosis 1 associated protein</fullName>
    </submittedName>
</protein>
<reference evidence="1" key="1">
    <citation type="submission" date="2023-09" db="UniProtKB">
        <authorList>
            <consortium name="Ensembl"/>
        </authorList>
    </citation>
    <scope>IDENTIFICATION</scope>
</reference>
<name>A0A3B4GUP3_9CICH</name>
<evidence type="ECO:0000313" key="1">
    <source>
        <dbReference type="Ensembl" id="ENSPNYP00000026725.1"/>
    </source>
</evidence>
<sequence length="413" mass="46335">SLLCRPLYKAPSSTHTHTFIKNLVFHFPRLQLPALPPRWSETRTVLCDALDNFLSLASSLDGPCRIPLLSLYAVSRQRECLLPLVQVRGNFARLHSCVEELRSIPSEGCIRGAAAGADLLRQAVLDSLQQFKQYIRHTSAGSQVTLVTSQPGRSIVHQLEMGLKDADLVSLKRLLVVQIYSTGDWGQDTLSPEAAIYFELNDDLALSFHCFQECIREVKEWLLANSLILNDKKTEIVVFGSNVPRGQLRDAFGSLTSSLSDTVSNLGVLLDSSFKLDKQVSAVVRSSFYQLRLISKAKQYVLHKDLEKLIHAFVTSRLDYCNSLCFVLPSALLHRLQTVQNAAARILTRTGKFACITPVLADLHWLLIKYRIQFKILLLTFKMSNNTAPSHLKELLKSYVPARALRSSTQLLF</sequence>
<dbReference type="GO" id="GO:0007127">
    <property type="term" value="P:meiosis I"/>
    <property type="evidence" value="ECO:0007669"/>
    <property type="project" value="InterPro"/>
</dbReference>
<dbReference type="GO" id="GO:0051308">
    <property type="term" value="P:male meiosis chromosome separation"/>
    <property type="evidence" value="ECO:0007669"/>
    <property type="project" value="TreeGrafter"/>
</dbReference>
<dbReference type="GO" id="GO:0007283">
    <property type="term" value="P:spermatogenesis"/>
    <property type="evidence" value="ECO:0007669"/>
    <property type="project" value="InterPro"/>
</dbReference>
<dbReference type="Ensembl" id="ENSPNYT00000027377.1">
    <property type="protein sequence ID" value="ENSPNYP00000026725.1"/>
    <property type="gene ID" value="ENSPNYG00000020130.1"/>
</dbReference>
<dbReference type="AlphaFoldDB" id="A0A3B4GUP3"/>
<dbReference type="GeneTree" id="ENSGT00390000005656"/>
<dbReference type="PANTHER" id="PTHR28642">
    <property type="entry name" value="MEIOSIS 1 ARREST PROTEIN"/>
    <property type="match status" value="1"/>
</dbReference>
<dbReference type="PANTHER" id="PTHR28642:SF1">
    <property type="entry name" value="MEIOSIS 1 ARREST PROTEIN"/>
    <property type="match status" value="1"/>
</dbReference>